<proteinExistence type="predicted"/>
<keyword evidence="2" id="KW-1185">Reference proteome</keyword>
<sequence length="222" mass="25634">MAERIYRKLEGMTLKFVSGMLERNIKEESIRYTVKFDLDLDFTHFVQMANVYIPGYLNNPVNAIRPELDGLAYHYSYNYLFDAAGNIHDKLALFQLFASPGYYMDQWGTGLDLKVRYGKPAFEVVGQKLRVEATQDFKLLHHTRIIEIADLPIIKFNWALNLLQSDLVMFYITAPATKVVLMYMDEDSVEIEGESMFRGTQYLDRNGLDFGNITAKQILTAK</sequence>
<dbReference type="Proteomes" id="UP001605918">
    <property type="component" value="Unassembled WGS sequence"/>
</dbReference>
<accession>A0ABW7DI91</accession>
<evidence type="ECO:0000313" key="1">
    <source>
        <dbReference type="EMBL" id="MFG6207754.1"/>
    </source>
</evidence>
<name>A0ABW7DI91_9PSED</name>
<protein>
    <submittedName>
        <fullName evidence="1">Uncharacterized protein</fullName>
    </submittedName>
</protein>
<dbReference type="RefSeq" id="WP_394508387.1">
    <property type="nucleotide sequence ID" value="NZ_JBIEIL010000017.1"/>
</dbReference>
<reference evidence="1 2" key="1">
    <citation type="submission" date="2024-10" db="EMBL/GenBank/DDBJ databases">
        <title>Whole genome of Pseudomonas sp Strain RB5.</title>
        <authorList>
            <person name="Selami N."/>
        </authorList>
    </citation>
    <scope>NUCLEOTIDE SEQUENCE [LARGE SCALE GENOMIC DNA]</scope>
    <source>
        <strain evidence="1 2">RB5</strain>
    </source>
</reference>
<dbReference type="EMBL" id="JBIEIL010000017">
    <property type="protein sequence ID" value="MFG6207754.1"/>
    <property type="molecule type" value="Genomic_DNA"/>
</dbReference>
<comment type="caution">
    <text evidence="1">The sequence shown here is derived from an EMBL/GenBank/DDBJ whole genome shotgun (WGS) entry which is preliminary data.</text>
</comment>
<gene>
    <name evidence="1" type="ORF">ACGSLL_25715</name>
</gene>
<evidence type="ECO:0000313" key="2">
    <source>
        <dbReference type="Proteomes" id="UP001605918"/>
    </source>
</evidence>
<organism evidence="1 2">
    <name type="scientific">Pseudomonas retamae</name>
    <dbReference type="NCBI Taxonomy" id="702110"/>
    <lineage>
        <taxon>Bacteria</taxon>
        <taxon>Pseudomonadati</taxon>
        <taxon>Pseudomonadota</taxon>
        <taxon>Gammaproteobacteria</taxon>
        <taxon>Pseudomonadales</taxon>
        <taxon>Pseudomonadaceae</taxon>
        <taxon>Pseudomonas</taxon>
    </lineage>
</organism>